<dbReference type="EMBL" id="KV454439">
    <property type="protein sequence ID" value="ODQ77609.1"/>
    <property type="molecule type" value="Genomic_DNA"/>
</dbReference>
<evidence type="ECO:0000256" key="1">
    <source>
        <dbReference type="ARBA" id="ARBA00008842"/>
    </source>
</evidence>
<comment type="similarity">
    <text evidence="1 2">Belongs to the OSBP family.</text>
</comment>
<dbReference type="Gene3D" id="6.10.250.1430">
    <property type="match status" value="1"/>
</dbReference>
<dbReference type="GO" id="GO:0008142">
    <property type="term" value="F:oxysterol binding"/>
    <property type="evidence" value="ECO:0007669"/>
    <property type="project" value="TreeGrafter"/>
</dbReference>
<dbReference type="InterPro" id="IPR000648">
    <property type="entry name" value="Oxysterol-bd"/>
</dbReference>
<dbReference type="InterPro" id="IPR018494">
    <property type="entry name" value="Oxysterol-bd_CS"/>
</dbReference>
<gene>
    <name evidence="3" type="ORF">BABINDRAFT_172693</name>
</gene>
<dbReference type="PANTHER" id="PTHR10972:SF184">
    <property type="entry name" value="OXYSTEROL-BINDING PROTEIN HOMOLOG 4-RELATED"/>
    <property type="match status" value="1"/>
</dbReference>
<name>A0A1E3QIT4_9ASCO</name>
<proteinExistence type="inferred from homology"/>
<dbReference type="FunFam" id="2.40.160.120:FF:000010">
    <property type="entry name" value="Oxysterol-binding protein homolog 4"/>
    <property type="match status" value="1"/>
</dbReference>
<dbReference type="RefSeq" id="XP_018982937.1">
    <property type="nucleotide sequence ID" value="XM_019130905.1"/>
</dbReference>
<dbReference type="OrthoDB" id="14833at2759"/>
<dbReference type="GO" id="GO:0120009">
    <property type="term" value="P:intermembrane lipid transfer"/>
    <property type="evidence" value="ECO:0007669"/>
    <property type="project" value="UniProtKB-ARBA"/>
</dbReference>
<dbReference type="Gene3D" id="3.30.70.3490">
    <property type="match status" value="1"/>
</dbReference>
<protein>
    <recommendedName>
        <fullName evidence="5">Oxysterol-binding protein</fullName>
    </recommendedName>
</protein>
<dbReference type="Pfam" id="PF01237">
    <property type="entry name" value="Oxysterol_BP"/>
    <property type="match status" value="1"/>
</dbReference>
<dbReference type="AlphaFoldDB" id="A0A1E3QIT4"/>
<evidence type="ECO:0000313" key="4">
    <source>
        <dbReference type="Proteomes" id="UP000094336"/>
    </source>
</evidence>
<dbReference type="STRING" id="984486.A0A1E3QIT4"/>
<evidence type="ECO:0000313" key="3">
    <source>
        <dbReference type="EMBL" id="ODQ77609.1"/>
    </source>
</evidence>
<dbReference type="Proteomes" id="UP000094336">
    <property type="component" value="Unassembled WGS sequence"/>
</dbReference>
<reference evidence="4" key="1">
    <citation type="submission" date="2016-05" db="EMBL/GenBank/DDBJ databases">
        <title>Comparative genomics of biotechnologically important yeasts.</title>
        <authorList>
            <consortium name="DOE Joint Genome Institute"/>
            <person name="Riley R."/>
            <person name="Haridas S."/>
            <person name="Wolfe K.H."/>
            <person name="Lopes M.R."/>
            <person name="Hittinger C.T."/>
            <person name="Goker M."/>
            <person name="Salamov A."/>
            <person name="Wisecaver J."/>
            <person name="Long T.M."/>
            <person name="Aerts A.L."/>
            <person name="Barry K."/>
            <person name="Choi C."/>
            <person name="Clum A."/>
            <person name="Coughlan A.Y."/>
            <person name="Deshpande S."/>
            <person name="Douglass A.P."/>
            <person name="Hanson S.J."/>
            <person name="Klenk H.-P."/>
            <person name="Labutti K."/>
            <person name="Lapidus A."/>
            <person name="Lindquist E."/>
            <person name="Lipzen A."/>
            <person name="Meier-Kolthoff J.P."/>
            <person name="Ohm R.A."/>
            <person name="Otillar R.P."/>
            <person name="Pangilinan J."/>
            <person name="Peng Y."/>
            <person name="Rokas A."/>
            <person name="Rosa C.A."/>
            <person name="Scheuner C."/>
            <person name="Sibirny A.A."/>
            <person name="Slot J.C."/>
            <person name="Stielow J.B."/>
            <person name="Sun H."/>
            <person name="Kurtzman C.P."/>
            <person name="Blackwell M."/>
            <person name="Grigoriev I.V."/>
            <person name="Jeffries T.W."/>
        </authorList>
    </citation>
    <scope>NUCLEOTIDE SEQUENCE [LARGE SCALE GENOMIC DNA]</scope>
    <source>
        <strain evidence="4">NRRL Y-12698</strain>
    </source>
</reference>
<evidence type="ECO:0000256" key="2">
    <source>
        <dbReference type="RuleBase" id="RU003844"/>
    </source>
</evidence>
<accession>A0A1E3QIT4</accession>
<sequence length="427" mass="47044">MSVAANSTSWTSFVKSIASYNGDLSSLTAPPFILHDVSLTEYSQYWAEHQDLLLAPNFIDATGLTSDELEIKRMVAVTKWFISTLRSQYCSRNESKGSEKKPLNPFLGEVFIGKWTDSSEDASFGESVLLSEQVSHHPPVTGYAVVNAKNNTLLQGYNGVKASFSATSLNVKQYGHALLEYQNLGAEYLVTLPQLHIEGMLVASPFVELQDKSYIQASSGYLTVVEFSGRGYLTGKKNSFKARIYKDKAASANKKNALFTIDGQWSGVSTISEGSEAKKSGALFYNATKAARNQLVVKPIEQQHDLESRKAWKDVAEAIRAGDFQTISATKSKLENAQRELRLEEKANGTVWARRWFAEVDLNDPAVRLPAAGTKADPALGLTELACLSKGNNPSGTVKGEKHDTSVEAKHWRFQPAMWEKEAEIKI</sequence>
<evidence type="ECO:0008006" key="5">
    <source>
        <dbReference type="Google" id="ProtNLM"/>
    </source>
</evidence>
<dbReference type="SUPFAM" id="SSF144000">
    <property type="entry name" value="Oxysterol-binding protein-like"/>
    <property type="match status" value="1"/>
</dbReference>
<dbReference type="Gene3D" id="1.10.287.2720">
    <property type="match status" value="1"/>
</dbReference>
<organism evidence="3 4">
    <name type="scientific">Babjeviella inositovora NRRL Y-12698</name>
    <dbReference type="NCBI Taxonomy" id="984486"/>
    <lineage>
        <taxon>Eukaryota</taxon>
        <taxon>Fungi</taxon>
        <taxon>Dikarya</taxon>
        <taxon>Ascomycota</taxon>
        <taxon>Saccharomycotina</taxon>
        <taxon>Pichiomycetes</taxon>
        <taxon>Serinales incertae sedis</taxon>
        <taxon>Babjeviella</taxon>
    </lineage>
</organism>
<dbReference type="Gene3D" id="2.40.160.120">
    <property type="match status" value="1"/>
</dbReference>
<dbReference type="PANTHER" id="PTHR10972">
    <property type="entry name" value="OXYSTEROL-BINDING PROTEIN-RELATED"/>
    <property type="match status" value="1"/>
</dbReference>
<dbReference type="GO" id="GO:0005829">
    <property type="term" value="C:cytosol"/>
    <property type="evidence" value="ECO:0007669"/>
    <property type="project" value="TreeGrafter"/>
</dbReference>
<dbReference type="GeneID" id="30148758"/>
<keyword evidence="4" id="KW-1185">Reference proteome</keyword>
<dbReference type="PROSITE" id="PS01013">
    <property type="entry name" value="OSBP"/>
    <property type="match status" value="1"/>
</dbReference>
<dbReference type="GO" id="GO:0016020">
    <property type="term" value="C:membrane"/>
    <property type="evidence" value="ECO:0007669"/>
    <property type="project" value="TreeGrafter"/>
</dbReference>
<dbReference type="InterPro" id="IPR037239">
    <property type="entry name" value="OSBP_sf"/>
</dbReference>